<dbReference type="InterPro" id="IPR027417">
    <property type="entry name" value="P-loop_NTPase"/>
</dbReference>
<dbReference type="GO" id="GO:0016887">
    <property type="term" value="F:ATP hydrolysis activity"/>
    <property type="evidence" value="ECO:0007669"/>
    <property type="project" value="TreeGrafter"/>
</dbReference>
<dbReference type="Proteomes" id="UP000593765">
    <property type="component" value="Chromosome"/>
</dbReference>
<organism evidence="5 6">
    <name type="scientific">Humisphaera borealis</name>
    <dbReference type="NCBI Taxonomy" id="2807512"/>
    <lineage>
        <taxon>Bacteria</taxon>
        <taxon>Pseudomonadati</taxon>
        <taxon>Planctomycetota</taxon>
        <taxon>Phycisphaerae</taxon>
        <taxon>Tepidisphaerales</taxon>
        <taxon>Tepidisphaeraceae</taxon>
        <taxon>Humisphaera</taxon>
    </lineage>
</organism>
<reference evidence="5 6" key="1">
    <citation type="submission" date="2020-10" db="EMBL/GenBank/DDBJ databases">
        <title>Wide distribution of Phycisphaera-like planctomycetes from WD2101 soil group in peatlands and genome analysis of the first cultivated representative.</title>
        <authorList>
            <person name="Dedysh S.N."/>
            <person name="Beletsky A.V."/>
            <person name="Ivanova A."/>
            <person name="Kulichevskaya I.S."/>
            <person name="Suzina N.E."/>
            <person name="Philippov D.A."/>
            <person name="Rakitin A.L."/>
            <person name="Mardanov A.V."/>
            <person name="Ravin N.V."/>
        </authorList>
    </citation>
    <scope>NUCLEOTIDE SEQUENCE [LARGE SCALE GENOMIC DNA]</scope>
    <source>
        <strain evidence="5 6">M1803</strain>
    </source>
</reference>
<name>A0A7M2WTD8_9BACT</name>
<dbReference type="InterPro" id="IPR000253">
    <property type="entry name" value="FHA_dom"/>
</dbReference>
<proteinExistence type="inferred from homology"/>
<gene>
    <name evidence="5" type="primary">tadA</name>
    <name evidence="5" type="ORF">IPV69_20100</name>
</gene>
<dbReference type="PROSITE" id="PS00662">
    <property type="entry name" value="T2SP_E"/>
    <property type="match status" value="1"/>
</dbReference>
<dbReference type="PANTHER" id="PTHR30258">
    <property type="entry name" value="TYPE II SECRETION SYSTEM PROTEIN GSPE-RELATED"/>
    <property type="match status" value="1"/>
</dbReference>
<dbReference type="CDD" id="cd00060">
    <property type="entry name" value="FHA"/>
    <property type="match status" value="1"/>
</dbReference>
<dbReference type="Gene3D" id="3.30.450.90">
    <property type="match status" value="1"/>
</dbReference>
<dbReference type="InterPro" id="IPR001482">
    <property type="entry name" value="T2SS/T4SS_dom"/>
</dbReference>
<dbReference type="CDD" id="cd01129">
    <property type="entry name" value="PulE-GspE-like"/>
    <property type="match status" value="1"/>
</dbReference>
<dbReference type="SMART" id="SM00240">
    <property type="entry name" value="FHA"/>
    <property type="match status" value="1"/>
</dbReference>
<dbReference type="SUPFAM" id="SSF49879">
    <property type="entry name" value="SMAD/FHA domain"/>
    <property type="match status" value="1"/>
</dbReference>
<comment type="similarity">
    <text evidence="1">Belongs to the GSP E family.</text>
</comment>
<dbReference type="Pfam" id="PF00437">
    <property type="entry name" value="T2SSE"/>
    <property type="match status" value="1"/>
</dbReference>
<dbReference type="GO" id="GO:0005886">
    <property type="term" value="C:plasma membrane"/>
    <property type="evidence" value="ECO:0007669"/>
    <property type="project" value="TreeGrafter"/>
</dbReference>
<sequence>MDQPYLDINNAGGRRQLVLRDEAITIGRHADNKLVLADHMASRFHCVIERRGAQFVLRDLGASNGTRVNGQLVRTVALAPGDVVTIGSTNLVLVLPGTDFSPGVASAVPDDDATEEIEELTEADMVEELTEADLVQDIEELDLDNVDRIPLLLDDSDEEIIELDNPLPDVPTGAPPTLVQGGLDDYESRLWSMAEAQTDRFFGEADIAILDCKGQVQHAAGKPIGPGERQPPDVLRLLLLLCFRSRATDIHMEPREGSFHCRIRVDGVMVDVCDFPASMGTRIGGVVKVLCQIDTSQRNIVQEGHFAATSPGRDRQVRRVDYRVSFAPAVTGQKLVVRVLDPTTAPAKLADLVLPKDLEEALNDAIEQDSGMVLVCGPTGSGKTSTLYALVRSIDVQQRNVVTIEDPVEIRIENATQIPVDEEKGNTFPTLLRSVLRQDPDVILVGEIRDAETARVAMQASITGHLVFSTVHTKDALGTVYRLLDLGVEPYLLAQGLQVIIAQRLVRRLCPACKRATLMTPEQRTRIGPQAEGVTHLYTPVGCARCLGTGYHGRLAFFEMLRATDDLRDAISHSPSGADLRKALEKSPFTRLIESGRKLAFEGLAALDEVEKAVGR</sequence>
<dbReference type="SMART" id="SM00382">
    <property type="entry name" value="AAA"/>
    <property type="match status" value="1"/>
</dbReference>
<dbReference type="InterPro" id="IPR008984">
    <property type="entry name" value="SMAD_FHA_dom_sf"/>
</dbReference>
<dbReference type="SUPFAM" id="SSF52540">
    <property type="entry name" value="P-loop containing nucleoside triphosphate hydrolases"/>
    <property type="match status" value="1"/>
</dbReference>
<evidence type="ECO:0000256" key="1">
    <source>
        <dbReference type="ARBA" id="ARBA00006611"/>
    </source>
</evidence>
<evidence type="ECO:0000259" key="4">
    <source>
        <dbReference type="PROSITE" id="PS50006"/>
    </source>
</evidence>
<keyword evidence="6" id="KW-1185">Reference proteome</keyword>
<feature type="domain" description="FHA" evidence="4">
    <location>
        <begin position="24"/>
        <end position="73"/>
    </location>
</feature>
<dbReference type="Gene3D" id="2.60.200.20">
    <property type="match status" value="1"/>
</dbReference>
<dbReference type="GO" id="GO:0005524">
    <property type="term" value="F:ATP binding"/>
    <property type="evidence" value="ECO:0007669"/>
    <property type="project" value="UniProtKB-KW"/>
</dbReference>
<dbReference type="PANTHER" id="PTHR30258:SF3">
    <property type="entry name" value="SLL1921 PROTEIN"/>
    <property type="match status" value="1"/>
</dbReference>
<evidence type="ECO:0000313" key="5">
    <source>
        <dbReference type="EMBL" id="QOV88524.1"/>
    </source>
</evidence>
<keyword evidence="2" id="KW-0547">Nucleotide-binding</keyword>
<dbReference type="InterPro" id="IPR003593">
    <property type="entry name" value="AAA+_ATPase"/>
</dbReference>
<dbReference type="RefSeq" id="WP_206291511.1">
    <property type="nucleotide sequence ID" value="NZ_CP063458.1"/>
</dbReference>
<dbReference type="Pfam" id="PF00498">
    <property type="entry name" value="FHA"/>
    <property type="match status" value="1"/>
</dbReference>
<dbReference type="KEGG" id="hbs:IPV69_20100"/>
<dbReference type="PROSITE" id="PS50006">
    <property type="entry name" value="FHA_DOMAIN"/>
    <property type="match status" value="1"/>
</dbReference>
<accession>A0A7M2WTD8</accession>
<dbReference type="EMBL" id="CP063458">
    <property type="protein sequence ID" value="QOV88524.1"/>
    <property type="molecule type" value="Genomic_DNA"/>
</dbReference>
<dbReference type="AlphaFoldDB" id="A0A7M2WTD8"/>
<keyword evidence="3" id="KW-0067">ATP-binding</keyword>
<evidence type="ECO:0000256" key="2">
    <source>
        <dbReference type="ARBA" id="ARBA00022741"/>
    </source>
</evidence>
<evidence type="ECO:0000313" key="6">
    <source>
        <dbReference type="Proteomes" id="UP000593765"/>
    </source>
</evidence>
<evidence type="ECO:0000256" key="3">
    <source>
        <dbReference type="ARBA" id="ARBA00022840"/>
    </source>
</evidence>
<dbReference type="Gene3D" id="3.40.50.300">
    <property type="entry name" value="P-loop containing nucleotide triphosphate hydrolases"/>
    <property type="match status" value="1"/>
</dbReference>
<protein>
    <submittedName>
        <fullName evidence="5">Flp pilus assembly complex ATPase component TadA</fullName>
    </submittedName>
</protein>